<comment type="caution">
    <text evidence="2">The sequence shown here is derived from an EMBL/GenBank/DDBJ whole genome shotgun (WGS) entry which is preliminary data.</text>
</comment>
<name>A0A2W7NRV5_9BACT</name>
<gene>
    <name evidence="2" type="ORF">LX69_00212</name>
</gene>
<dbReference type="EMBL" id="QKZK01000001">
    <property type="protein sequence ID" value="PZX20787.1"/>
    <property type="molecule type" value="Genomic_DNA"/>
</dbReference>
<keyword evidence="1" id="KW-0472">Membrane</keyword>
<proteinExistence type="predicted"/>
<dbReference type="OrthoDB" id="1119135at2"/>
<organism evidence="2 3">
    <name type="scientific">Breznakibacter xylanolyticus</name>
    <dbReference type="NCBI Taxonomy" id="990"/>
    <lineage>
        <taxon>Bacteria</taxon>
        <taxon>Pseudomonadati</taxon>
        <taxon>Bacteroidota</taxon>
        <taxon>Bacteroidia</taxon>
        <taxon>Marinilabiliales</taxon>
        <taxon>Marinilabiliaceae</taxon>
        <taxon>Breznakibacter</taxon>
    </lineage>
</organism>
<dbReference type="AlphaFoldDB" id="A0A2W7NRV5"/>
<evidence type="ECO:0000256" key="1">
    <source>
        <dbReference type="SAM" id="Phobius"/>
    </source>
</evidence>
<keyword evidence="3" id="KW-1185">Reference proteome</keyword>
<reference evidence="2 3" key="1">
    <citation type="submission" date="2018-06" db="EMBL/GenBank/DDBJ databases">
        <title>Genomic Encyclopedia of Archaeal and Bacterial Type Strains, Phase II (KMG-II): from individual species to whole genera.</title>
        <authorList>
            <person name="Goeker M."/>
        </authorList>
    </citation>
    <scope>NUCLEOTIDE SEQUENCE [LARGE SCALE GENOMIC DNA]</scope>
    <source>
        <strain evidence="2 3">DSM 6779</strain>
    </source>
</reference>
<sequence length="172" mass="19575">MAVPLYQSEDYWRQVHALGDELGMRLAGSSRVEARLMGLDVLPRLLVCLGSMSGQCAECKHYERELQVCVEQLPELVNPDNKTMQKKFEQLTMEILLHLKTEHSMQPKGKVFSRMVLWGMALGVATSAFVWLFMNDKSLMGLLLAGWLCGMMSGYVAGRITEMKMIRQNRLF</sequence>
<feature type="transmembrane region" description="Helical" evidence="1">
    <location>
        <begin position="139"/>
        <end position="158"/>
    </location>
</feature>
<dbReference type="RefSeq" id="WP_111443933.1">
    <property type="nucleotide sequence ID" value="NZ_QKZK01000001.1"/>
</dbReference>
<feature type="transmembrane region" description="Helical" evidence="1">
    <location>
        <begin position="115"/>
        <end position="133"/>
    </location>
</feature>
<keyword evidence="1" id="KW-0812">Transmembrane</keyword>
<evidence type="ECO:0000313" key="3">
    <source>
        <dbReference type="Proteomes" id="UP000249239"/>
    </source>
</evidence>
<dbReference type="Proteomes" id="UP000249239">
    <property type="component" value="Unassembled WGS sequence"/>
</dbReference>
<evidence type="ECO:0000313" key="2">
    <source>
        <dbReference type="EMBL" id="PZX20787.1"/>
    </source>
</evidence>
<protein>
    <submittedName>
        <fullName evidence="2">Uncharacterized protein</fullName>
    </submittedName>
</protein>
<accession>A0A2W7NRV5</accession>
<keyword evidence="1" id="KW-1133">Transmembrane helix</keyword>